<feature type="compositionally biased region" description="Basic residues" evidence="3">
    <location>
        <begin position="39"/>
        <end position="55"/>
    </location>
</feature>
<dbReference type="Pfam" id="PF00071">
    <property type="entry name" value="Ras"/>
    <property type="match status" value="1"/>
</dbReference>
<dbReference type="InterPro" id="IPR027417">
    <property type="entry name" value="P-loop_NTPase"/>
</dbReference>
<dbReference type="PANTHER" id="PTHR45775">
    <property type="entry name" value="RAD, GEM/KIR FAMILY MEMBER 2, ISOFORM C"/>
    <property type="match status" value="1"/>
</dbReference>
<feature type="region of interest" description="Disordered" evidence="3">
    <location>
        <begin position="17"/>
        <end position="59"/>
    </location>
</feature>
<dbReference type="EMBL" id="JAWJWF010000047">
    <property type="protein sequence ID" value="KAK6622308.1"/>
    <property type="molecule type" value="Genomic_DNA"/>
</dbReference>
<dbReference type="PANTHER" id="PTHR45775:SF6">
    <property type="entry name" value="RAD, GEM_KIR FAMILY MEMBER 2, ISOFORM C"/>
    <property type="match status" value="1"/>
</dbReference>
<dbReference type="InterPro" id="IPR001806">
    <property type="entry name" value="Small_GTPase"/>
</dbReference>
<evidence type="ECO:0000313" key="5">
    <source>
        <dbReference type="Proteomes" id="UP001359485"/>
    </source>
</evidence>
<keyword evidence="2" id="KW-0597">Phosphoprotein</keyword>
<protein>
    <submittedName>
        <fullName evidence="4">Uncharacterized protein</fullName>
    </submittedName>
</protein>
<evidence type="ECO:0000313" key="4">
    <source>
        <dbReference type="EMBL" id="KAK6622308.1"/>
    </source>
</evidence>
<accession>A0ABR1ANQ5</accession>
<keyword evidence="5" id="KW-1185">Reference proteome</keyword>
<evidence type="ECO:0000256" key="1">
    <source>
        <dbReference type="ARBA" id="ARBA00008846"/>
    </source>
</evidence>
<evidence type="ECO:0000256" key="3">
    <source>
        <dbReference type="SAM" id="MobiDB-lite"/>
    </source>
</evidence>
<proteinExistence type="inferred from homology"/>
<evidence type="ECO:0000256" key="2">
    <source>
        <dbReference type="ARBA" id="ARBA00022553"/>
    </source>
</evidence>
<reference evidence="4 5" key="1">
    <citation type="submission" date="2023-09" db="EMBL/GenBank/DDBJ databases">
        <title>Genomes of two closely related lineages of the louse Polyplax serrata with different host specificities.</title>
        <authorList>
            <person name="Martinu J."/>
            <person name="Tarabai H."/>
            <person name="Stefka J."/>
            <person name="Hypsa V."/>
        </authorList>
    </citation>
    <scope>NUCLEOTIDE SEQUENCE [LARGE SCALE GENOMIC DNA]</scope>
    <source>
        <strain evidence="4">98ZLc_SE</strain>
    </source>
</reference>
<dbReference type="InterPro" id="IPR051641">
    <property type="entry name" value="RGK_GTP-binding_reg"/>
</dbReference>
<gene>
    <name evidence="4" type="ORF">RUM44_002119</name>
</gene>
<dbReference type="SUPFAM" id="SSF52540">
    <property type="entry name" value="P-loop containing nucleoside triphosphate hydrolases"/>
    <property type="match status" value="1"/>
</dbReference>
<organism evidence="4 5">
    <name type="scientific">Polyplax serrata</name>
    <name type="common">Common mouse louse</name>
    <dbReference type="NCBI Taxonomy" id="468196"/>
    <lineage>
        <taxon>Eukaryota</taxon>
        <taxon>Metazoa</taxon>
        <taxon>Ecdysozoa</taxon>
        <taxon>Arthropoda</taxon>
        <taxon>Hexapoda</taxon>
        <taxon>Insecta</taxon>
        <taxon>Pterygota</taxon>
        <taxon>Neoptera</taxon>
        <taxon>Paraneoptera</taxon>
        <taxon>Psocodea</taxon>
        <taxon>Troctomorpha</taxon>
        <taxon>Phthiraptera</taxon>
        <taxon>Anoplura</taxon>
        <taxon>Polyplacidae</taxon>
        <taxon>Polyplax</taxon>
    </lineage>
</organism>
<comment type="similarity">
    <text evidence="1">Belongs to the small GTPase superfamily. RGK family.</text>
</comment>
<dbReference type="Gene3D" id="3.40.50.300">
    <property type="entry name" value="P-loop containing nucleotide triphosphate hydrolases"/>
    <property type="match status" value="1"/>
</dbReference>
<comment type="caution">
    <text evidence="4">The sequence shown here is derived from an EMBL/GenBank/DDBJ whole genome shotgun (WGS) entry which is preliminary data.</text>
</comment>
<dbReference type="Proteomes" id="UP001359485">
    <property type="component" value="Unassembled WGS sequence"/>
</dbReference>
<sequence>MDAGVYPVRKMVGRDADKAGYSGKQGLKQGKKDELAKERKMKKKQLDRKGKKNVRQHGEQKLLTKETEYVLNLCLTEIKNDWIMYMSGVNSTGERSPFDGSCCGSSYNNISTSEAEEEEVTEYRIVLLGDSGVGKTALVNQFMTSEYMNTYDASLVVGAGGKLPKRNKQLVKKTGTPFGKRKTFLSTIPSYFKLLLPALF</sequence>
<name>A0ABR1ANQ5_POLSC</name>